<gene>
    <name evidence="2" type="ORF">GCM10007901_41280</name>
</gene>
<proteinExistence type="predicted"/>
<keyword evidence="1" id="KW-1133">Transmembrane helix</keyword>
<sequence length="104" mass="11410">MRVLPVVLYVLGGVMLVGAGIAVLTGVMVALLPQLIFGGLLLVVGLAIERWRYKPLLRGGPDPSWKDTGERFVDPNTGQLTAVYFDAQRGERHYLVVDEHGQPR</sequence>
<keyword evidence="1" id="KW-0812">Transmembrane</keyword>
<protein>
    <submittedName>
        <fullName evidence="2">Uncharacterized protein</fullName>
    </submittedName>
</protein>
<dbReference type="EMBL" id="BSOB01000057">
    <property type="protein sequence ID" value="GLQ95173.1"/>
    <property type="molecule type" value="Genomic_DNA"/>
</dbReference>
<dbReference type="RefSeq" id="WP_284322853.1">
    <property type="nucleotide sequence ID" value="NZ_BSOB01000057.1"/>
</dbReference>
<evidence type="ECO:0000313" key="3">
    <source>
        <dbReference type="Proteomes" id="UP001156670"/>
    </source>
</evidence>
<organism evidence="2 3">
    <name type="scientific">Dyella acidisoli</name>
    <dbReference type="NCBI Taxonomy" id="1867834"/>
    <lineage>
        <taxon>Bacteria</taxon>
        <taxon>Pseudomonadati</taxon>
        <taxon>Pseudomonadota</taxon>
        <taxon>Gammaproteobacteria</taxon>
        <taxon>Lysobacterales</taxon>
        <taxon>Rhodanobacteraceae</taxon>
        <taxon>Dyella</taxon>
    </lineage>
</organism>
<feature type="transmembrane region" description="Helical" evidence="1">
    <location>
        <begin position="7"/>
        <end position="25"/>
    </location>
</feature>
<dbReference type="Proteomes" id="UP001156670">
    <property type="component" value="Unassembled WGS sequence"/>
</dbReference>
<comment type="caution">
    <text evidence="2">The sequence shown here is derived from an EMBL/GenBank/DDBJ whole genome shotgun (WGS) entry which is preliminary data.</text>
</comment>
<feature type="transmembrane region" description="Helical" evidence="1">
    <location>
        <begin position="31"/>
        <end position="48"/>
    </location>
</feature>
<keyword evidence="3" id="KW-1185">Reference proteome</keyword>
<evidence type="ECO:0000256" key="1">
    <source>
        <dbReference type="SAM" id="Phobius"/>
    </source>
</evidence>
<accession>A0ABQ5XXS7</accession>
<evidence type="ECO:0000313" key="2">
    <source>
        <dbReference type="EMBL" id="GLQ95173.1"/>
    </source>
</evidence>
<name>A0ABQ5XXS7_9GAMM</name>
<keyword evidence="1" id="KW-0472">Membrane</keyword>
<reference evidence="3" key="1">
    <citation type="journal article" date="2019" name="Int. J. Syst. Evol. Microbiol.">
        <title>The Global Catalogue of Microorganisms (GCM) 10K type strain sequencing project: providing services to taxonomists for standard genome sequencing and annotation.</title>
        <authorList>
            <consortium name="The Broad Institute Genomics Platform"/>
            <consortium name="The Broad Institute Genome Sequencing Center for Infectious Disease"/>
            <person name="Wu L."/>
            <person name="Ma J."/>
        </authorList>
    </citation>
    <scope>NUCLEOTIDE SEQUENCE [LARGE SCALE GENOMIC DNA]</scope>
    <source>
        <strain evidence="3">NBRC 111980</strain>
    </source>
</reference>